<dbReference type="CDD" id="cd04301">
    <property type="entry name" value="NAT_SF"/>
    <property type="match status" value="1"/>
</dbReference>
<comment type="caution">
    <text evidence="4">The sequence shown here is derived from an EMBL/GenBank/DDBJ whole genome shotgun (WGS) entry which is preliminary data.</text>
</comment>
<dbReference type="Proteomes" id="UP001597206">
    <property type="component" value="Unassembled WGS sequence"/>
</dbReference>
<reference evidence="5" key="1">
    <citation type="journal article" date="2019" name="Int. J. Syst. Evol. Microbiol.">
        <title>The Global Catalogue of Microorganisms (GCM) 10K type strain sequencing project: providing services to taxonomists for standard genome sequencing and annotation.</title>
        <authorList>
            <consortium name="The Broad Institute Genomics Platform"/>
            <consortium name="The Broad Institute Genome Sequencing Center for Infectious Disease"/>
            <person name="Wu L."/>
            <person name="Ma J."/>
        </authorList>
    </citation>
    <scope>NUCLEOTIDE SEQUENCE [LARGE SCALE GENOMIC DNA]</scope>
    <source>
        <strain evidence="5">CCUG 58411</strain>
    </source>
</reference>
<keyword evidence="5" id="KW-1185">Reference proteome</keyword>
<accession>A0ABW3P6V1</accession>
<dbReference type="Gene3D" id="3.40.630.30">
    <property type="match status" value="1"/>
</dbReference>
<organism evidence="4 5">
    <name type="scientific">Methylophilus flavus</name>
    <dbReference type="NCBI Taxonomy" id="640084"/>
    <lineage>
        <taxon>Bacteria</taxon>
        <taxon>Pseudomonadati</taxon>
        <taxon>Pseudomonadota</taxon>
        <taxon>Betaproteobacteria</taxon>
        <taxon>Nitrosomonadales</taxon>
        <taxon>Methylophilaceae</taxon>
        <taxon>Methylophilus</taxon>
    </lineage>
</organism>
<dbReference type="InterPro" id="IPR016181">
    <property type="entry name" value="Acyl_CoA_acyltransferase"/>
</dbReference>
<feature type="domain" description="N-acetyltransferase" evidence="3">
    <location>
        <begin position="9"/>
        <end position="155"/>
    </location>
</feature>
<name>A0ABW3P6V1_9PROT</name>
<protein>
    <submittedName>
        <fullName evidence="4">GNAT family N-acetyltransferase</fullName>
        <ecNumber evidence="4">2.3.-.-</ecNumber>
    </submittedName>
</protein>
<evidence type="ECO:0000256" key="1">
    <source>
        <dbReference type="ARBA" id="ARBA00022679"/>
    </source>
</evidence>
<proteinExistence type="predicted"/>
<evidence type="ECO:0000313" key="5">
    <source>
        <dbReference type="Proteomes" id="UP001597206"/>
    </source>
</evidence>
<keyword evidence="2 4" id="KW-0012">Acyltransferase</keyword>
<dbReference type="InterPro" id="IPR000182">
    <property type="entry name" value="GNAT_dom"/>
</dbReference>
<dbReference type="InterPro" id="IPR050832">
    <property type="entry name" value="Bact_Acetyltransf"/>
</dbReference>
<dbReference type="EMBL" id="JBHTLN010000001">
    <property type="protein sequence ID" value="MFD1121959.1"/>
    <property type="molecule type" value="Genomic_DNA"/>
</dbReference>
<dbReference type="Pfam" id="PF00583">
    <property type="entry name" value="Acetyltransf_1"/>
    <property type="match status" value="1"/>
</dbReference>
<dbReference type="PANTHER" id="PTHR43877">
    <property type="entry name" value="AMINOALKYLPHOSPHONATE N-ACETYLTRANSFERASE-RELATED-RELATED"/>
    <property type="match status" value="1"/>
</dbReference>
<dbReference type="RefSeq" id="WP_379031625.1">
    <property type="nucleotide sequence ID" value="NZ_JBHTLN010000001.1"/>
</dbReference>
<dbReference type="SUPFAM" id="SSF55729">
    <property type="entry name" value="Acyl-CoA N-acyltransferases (Nat)"/>
    <property type="match status" value="1"/>
</dbReference>
<dbReference type="GO" id="GO:0016746">
    <property type="term" value="F:acyltransferase activity"/>
    <property type="evidence" value="ECO:0007669"/>
    <property type="project" value="UniProtKB-KW"/>
</dbReference>
<keyword evidence="1 4" id="KW-0808">Transferase</keyword>
<evidence type="ECO:0000259" key="3">
    <source>
        <dbReference type="PROSITE" id="PS51186"/>
    </source>
</evidence>
<dbReference type="EC" id="2.3.-.-" evidence="4"/>
<dbReference type="PANTHER" id="PTHR43877:SF2">
    <property type="entry name" value="AMINOALKYLPHOSPHONATE N-ACETYLTRANSFERASE-RELATED"/>
    <property type="match status" value="1"/>
</dbReference>
<sequence length="155" mass="17048">MTRISDTAISFEPAQPSDLLALSALLTLLFSQEHEFTPDTAAQQRGLAVILEQPDTGRILVARHQGEVIAMVSLLFTISTALGGRVALLEDMVVNPTHRGQGIGSQLLAYAVEFARTYQILRITLLTDHDNSAAKQIYQQQGFQQSGMQAWRLIL</sequence>
<gene>
    <name evidence="4" type="ORF">ACFQ2T_05550</name>
</gene>
<dbReference type="PROSITE" id="PS51186">
    <property type="entry name" value="GNAT"/>
    <property type="match status" value="1"/>
</dbReference>
<evidence type="ECO:0000256" key="2">
    <source>
        <dbReference type="ARBA" id="ARBA00023315"/>
    </source>
</evidence>
<evidence type="ECO:0000313" key="4">
    <source>
        <dbReference type="EMBL" id="MFD1121959.1"/>
    </source>
</evidence>